<dbReference type="InterPro" id="IPR011263">
    <property type="entry name" value="DNA-dir_RNA_pol_RpoA/D/Rpb3"/>
</dbReference>
<dbReference type="EMBL" id="JAMQON010000001">
    <property type="protein sequence ID" value="MDS0259029.1"/>
    <property type="molecule type" value="Genomic_DNA"/>
</dbReference>
<organism evidence="7 8">
    <name type="scientific">Haloarcula saliterrae</name>
    <dbReference type="NCBI Taxonomy" id="2950534"/>
    <lineage>
        <taxon>Archaea</taxon>
        <taxon>Methanobacteriati</taxon>
        <taxon>Methanobacteriota</taxon>
        <taxon>Stenosarchaea group</taxon>
        <taxon>Halobacteria</taxon>
        <taxon>Halobacteriales</taxon>
        <taxon>Haloarculaceae</taxon>
        <taxon>Haloarcula</taxon>
    </lineage>
</organism>
<comment type="similarity">
    <text evidence="4 5">Belongs to the archaeal Rpo3/eukaryotic RPB3 RNA polymerase subunit family.</text>
</comment>
<dbReference type="Gene3D" id="3.30.70.3110">
    <property type="match status" value="1"/>
</dbReference>
<keyword evidence="5 7" id="KW-0808">Transferase</keyword>
<evidence type="ECO:0000313" key="7">
    <source>
        <dbReference type="EMBL" id="MDS0259029.1"/>
    </source>
</evidence>
<dbReference type="InterPro" id="IPR036643">
    <property type="entry name" value="RNApol_insert_sf"/>
</dbReference>
<dbReference type="HAMAP" id="MF_00320">
    <property type="entry name" value="RNApol_arch_Rpo3"/>
    <property type="match status" value="1"/>
</dbReference>
<comment type="caution">
    <text evidence="5">Lacks conserved residue(s) required for the propagation of feature annotation.</text>
</comment>
<dbReference type="InterPro" id="IPR050518">
    <property type="entry name" value="Rpo3/RPB3_RNA_Pol_subunit"/>
</dbReference>
<dbReference type="SUPFAM" id="SSF55257">
    <property type="entry name" value="RBP11-like subunits of RNA polymerase"/>
    <property type="match status" value="1"/>
</dbReference>
<dbReference type="SUPFAM" id="SSF56553">
    <property type="entry name" value="Insert subdomain of RNA polymerase alpha subunit"/>
    <property type="match status" value="1"/>
</dbReference>
<evidence type="ECO:0000256" key="4">
    <source>
        <dbReference type="ARBA" id="ARBA00025804"/>
    </source>
</evidence>
<evidence type="ECO:0000256" key="1">
    <source>
        <dbReference type="ARBA" id="ARBA00022478"/>
    </source>
</evidence>
<dbReference type="SMART" id="SM00662">
    <property type="entry name" value="RPOLD"/>
    <property type="match status" value="1"/>
</dbReference>
<keyword evidence="5 7" id="KW-0548">Nucleotidyltransferase</keyword>
<name>A0ABU2F9W0_9EURY</name>
<protein>
    <recommendedName>
        <fullName evidence="5">DNA-directed RNA polymerase subunit Rpo3</fullName>
        <ecNumber evidence="5">2.7.7.6</ecNumber>
    </recommendedName>
    <alternativeName>
        <fullName evidence="5">DNA-directed RNA polymerase subunit D</fullName>
    </alternativeName>
</protein>
<sequence>MTQDYEVEFVERGERESLVLVRGITPAFANGIRRAMVADVPTFSMDTVRVIENTSVMFNEQIGLRLGLVPLSTDLDDFEVGDEVTLSLSVDGPSTAYSSDLVSADSLVEPADDNIPIIDLKDGQRLEVEADAVLDTGKAHAKHQGGVAVGYRHLQRVEVVGDRGEFENEEPQILRGVIEEGAADVAADPDAADGDLVPTDTFGNDLSQRYPGKEVEVTDVENAFVFHVETDGSFTTDELFLRAVETLRDRATELKDAVQL</sequence>
<comment type="subcellular location">
    <subcellularLocation>
        <location evidence="5">Cytoplasm</location>
    </subcellularLocation>
</comment>
<accession>A0ABU2F9W0</accession>
<dbReference type="Pfam" id="PF01193">
    <property type="entry name" value="RNA_pol_L"/>
    <property type="match status" value="1"/>
</dbReference>
<comment type="function">
    <text evidence="5">DNA-dependent RNA polymerase (RNAP) catalyzes the transcription of DNA into RNA using the four ribonucleoside triphosphates as substrates.</text>
</comment>
<proteinExistence type="inferred from homology"/>
<gene>
    <name evidence="5" type="primary">rpo3</name>
    <name evidence="5" type="synonym">rpoD</name>
    <name evidence="7" type="ORF">NDI56_06445</name>
</gene>
<comment type="caution">
    <text evidence="7">The sequence shown here is derived from an EMBL/GenBank/DDBJ whole genome shotgun (WGS) entry which is preliminary data.</text>
</comment>
<dbReference type="InterPro" id="IPR022842">
    <property type="entry name" value="RNAP_Rpo3/Rpb3/RPAC1"/>
</dbReference>
<dbReference type="NCBIfam" id="NF001988">
    <property type="entry name" value="PRK00783.1"/>
    <property type="match status" value="1"/>
</dbReference>
<dbReference type="EC" id="2.7.7.6" evidence="5"/>
<reference evidence="7 8" key="1">
    <citation type="submission" date="2022-06" db="EMBL/GenBank/DDBJ databases">
        <title>Haloarcula sp. a new haloarchaeum isolate from saline soil.</title>
        <authorList>
            <person name="Strakova D."/>
            <person name="Galisteo C."/>
            <person name="Sanchez-Porro C."/>
            <person name="Ventosa A."/>
        </authorList>
    </citation>
    <scope>NUCLEOTIDE SEQUENCE [LARGE SCALE GENOMIC DNA]</scope>
    <source>
        <strain evidence="7 8">S1CR25-12</strain>
    </source>
</reference>
<dbReference type="PROSITE" id="PS00446">
    <property type="entry name" value="RNA_POL_D_30KD"/>
    <property type="match status" value="1"/>
</dbReference>
<evidence type="ECO:0000313" key="8">
    <source>
        <dbReference type="Proteomes" id="UP001259659"/>
    </source>
</evidence>
<keyword evidence="8" id="KW-1185">Reference proteome</keyword>
<comment type="catalytic activity">
    <reaction evidence="5">
        <text>RNA(n) + a ribonucleoside 5'-triphosphate = RNA(n+1) + diphosphate</text>
        <dbReference type="Rhea" id="RHEA:21248"/>
        <dbReference type="Rhea" id="RHEA-COMP:14527"/>
        <dbReference type="Rhea" id="RHEA-COMP:17342"/>
        <dbReference type="ChEBI" id="CHEBI:33019"/>
        <dbReference type="ChEBI" id="CHEBI:61557"/>
        <dbReference type="ChEBI" id="CHEBI:140395"/>
        <dbReference type="EC" id="2.7.7.6"/>
    </reaction>
</comment>
<dbReference type="GO" id="GO:0000428">
    <property type="term" value="C:DNA-directed RNA polymerase complex"/>
    <property type="evidence" value="ECO:0007669"/>
    <property type="project" value="UniProtKB-KW"/>
</dbReference>
<dbReference type="Gene3D" id="2.170.120.12">
    <property type="entry name" value="DNA-directed RNA polymerase, insert domain"/>
    <property type="match status" value="1"/>
</dbReference>
<dbReference type="InterPro" id="IPR036603">
    <property type="entry name" value="RBP11-like"/>
</dbReference>
<keyword evidence="3 5" id="KW-0804">Transcription</keyword>
<evidence type="ECO:0000256" key="2">
    <source>
        <dbReference type="ARBA" id="ARBA00022490"/>
    </source>
</evidence>
<evidence type="ECO:0000256" key="5">
    <source>
        <dbReference type="HAMAP-Rule" id="MF_00320"/>
    </source>
</evidence>
<feature type="domain" description="DNA-directed RNA polymerase RpoA/D/Rpb3-type" evidence="6">
    <location>
        <begin position="16"/>
        <end position="257"/>
    </location>
</feature>
<keyword evidence="1 5" id="KW-0240">DNA-directed RNA polymerase</keyword>
<dbReference type="InterPro" id="IPR011262">
    <property type="entry name" value="DNA-dir_RNA_pol_insert"/>
</dbReference>
<dbReference type="RefSeq" id="WP_310918620.1">
    <property type="nucleotide sequence ID" value="NZ_JAMQON010000001.1"/>
</dbReference>
<evidence type="ECO:0000256" key="3">
    <source>
        <dbReference type="ARBA" id="ARBA00023163"/>
    </source>
</evidence>
<dbReference type="PANTHER" id="PTHR11800">
    <property type="entry name" value="DNA-DIRECTED RNA POLYMERASE"/>
    <property type="match status" value="1"/>
</dbReference>
<evidence type="ECO:0000259" key="6">
    <source>
        <dbReference type="SMART" id="SM00662"/>
    </source>
</evidence>
<keyword evidence="2 5" id="KW-0963">Cytoplasm</keyword>
<dbReference type="PANTHER" id="PTHR11800:SF2">
    <property type="entry name" value="DNA-DIRECTED RNA POLYMERASE II SUBUNIT RPB3"/>
    <property type="match status" value="1"/>
</dbReference>
<comment type="subunit">
    <text evidence="5">Part of the RNA polymerase complex.</text>
</comment>
<dbReference type="Pfam" id="PF01000">
    <property type="entry name" value="RNA_pol_A_bac"/>
    <property type="match status" value="1"/>
</dbReference>
<dbReference type="Gene3D" id="3.30.1360.10">
    <property type="entry name" value="RNA polymerase, RBP11-like subunit"/>
    <property type="match status" value="1"/>
</dbReference>
<dbReference type="GO" id="GO:0003899">
    <property type="term" value="F:DNA-directed RNA polymerase activity"/>
    <property type="evidence" value="ECO:0007669"/>
    <property type="project" value="UniProtKB-EC"/>
</dbReference>
<dbReference type="Proteomes" id="UP001259659">
    <property type="component" value="Unassembled WGS sequence"/>
</dbReference>
<dbReference type="InterPro" id="IPR001514">
    <property type="entry name" value="DNA-dir_RNA_pol_30-40kDasu_CS"/>
</dbReference>